<dbReference type="InterPro" id="IPR034466">
    <property type="entry name" value="Methyltransferase_Class_B"/>
</dbReference>
<dbReference type="SUPFAM" id="SSF102114">
    <property type="entry name" value="Radical SAM enzymes"/>
    <property type="match status" value="1"/>
</dbReference>
<dbReference type="PROSITE" id="PS51918">
    <property type="entry name" value="RADICAL_SAM"/>
    <property type="match status" value="1"/>
</dbReference>
<keyword evidence="4" id="KW-0408">Iron</keyword>
<dbReference type="SFLD" id="SFLDG01123">
    <property type="entry name" value="methyltransferase_(Class_B)"/>
    <property type="match status" value="1"/>
</dbReference>
<evidence type="ECO:0000256" key="1">
    <source>
        <dbReference type="ARBA" id="ARBA00001966"/>
    </source>
</evidence>
<dbReference type="HOGENOM" id="CLU_021572_5_0_7"/>
<reference evidence="7" key="1">
    <citation type="submission" date="2006-01" db="EMBL/GenBank/DDBJ databases">
        <title>Complete sequence of Anaeromyxobacter dehalogenans 2CP-C.</title>
        <authorList>
            <consortium name="US DOE Joint Genome Institute"/>
            <person name="Copeland A."/>
            <person name="Lucas S."/>
            <person name="Lapidus A."/>
            <person name="Barry K."/>
            <person name="Detter J.C."/>
            <person name="Glavina T."/>
            <person name="Hammon N."/>
            <person name="Israni S."/>
            <person name="Pitluck S."/>
            <person name="Brettin T."/>
            <person name="Bruce D."/>
            <person name="Han C."/>
            <person name="Tapia R."/>
            <person name="Gilna P."/>
            <person name="Kiss H."/>
            <person name="Schmutz J."/>
            <person name="Larimer F."/>
            <person name="Land M."/>
            <person name="Kyrpides N."/>
            <person name="Anderson I."/>
            <person name="Sanford R.A."/>
            <person name="Ritalahti K.M."/>
            <person name="Thomas H.S."/>
            <person name="Kirby J.R."/>
            <person name="Zhulin I.B."/>
            <person name="Loeffler F.E."/>
            <person name="Richardson P."/>
        </authorList>
    </citation>
    <scope>NUCLEOTIDE SEQUENCE</scope>
    <source>
        <strain evidence="7">2CP-C</strain>
    </source>
</reference>
<dbReference type="InterPro" id="IPR023404">
    <property type="entry name" value="rSAM_horseshoe"/>
</dbReference>
<dbReference type="Gene3D" id="3.80.30.20">
    <property type="entry name" value="tm_1862 like domain"/>
    <property type="match status" value="1"/>
</dbReference>
<keyword evidence="3" id="KW-0479">Metal-binding</keyword>
<dbReference type="eggNOG" id="COG1032">
    <property type="taxonomic scope" value="Bacteria"/>
</dbReference>
<dbReference type="KEGG" id="ade:Adeh_2895"/>
<keyword evidence="2" id="KW-0949">S-adenosyl-L-methionine</keyword>
<dbReference type="Pfam" id="PF13282">
    <property type="entry name" value="DUF4070"/>
    <property type="match status" value="1"/>
</dbReference>
<dbReference type="InterPro" id="IPR006158">
    <property type="entry name" value="Cobalamin-bd"/>
</dbReference>
<dbReference type="SMART" id="SM00729">
    <property type="entry name" value="Elp3"/>
    <property type="match status" value="1"/>
</dbReference>
<feature type="domain" description="Radical SAM core" evidence="6">
    <location>
        <begin position="182"/>
        <end position="420"/>
    </location>
</feature>
<name>Q2IDK7_ANADE</name>
<keyword evidence="5" id="KW-0411">Iron-sulfur</keyword>
<dbReference type="CDD" id="cd01335">
    <property type="entry name" value="Radical_SAM"/>
    <property type="match status" value="1"/>
</dbReference>
<dbReference type="InterPro" id="IPR058240">
    <property type="entry name" value="rSAM_sf"/>
</dbReference>
<dbReference type="InterPro" id="IPR025274">
    <property type="entry name" value="DUF4070"/>
</dbReference>
<dbReference type="GO" id="GO:0005829">
    <property type="term" value="C:cytosol"/>
    <property type="evidence" value="ECO:0007669"/>
    <property type="project" value="TreeGrafter"/>
</dbReference>
<dbReference type="Pfam" id="PF04055">
    <property type="entry name" value="Radical_SAM"/>
    <property type="match status" value="1"/>
</dbReference>
<dbReference type="SFLD" id="SFLDF00303">
    <property type="entry name" value="hopanoid_C2-methyltransferase"/>
    <property type="match status" value="1"/>
</dbReference>
<dbReference type="InterPro" id="IPR007197">
    <property type="entry name" value="rSAM"/>
</dbReference>
<gene>
    <name evidence="7" type="ordered locus">Adeh_2895</name>
</gene>
<evidence type="ECO:0000259" key="6">
    <source>
        <dbReference type="PROSITE" id="PS51918"/>
    </source>
</evidence>
<proteinExistence type="predicted"/>
<dbReference type="SFLD" id="SFLDG01082">
    <property type="entry name" value="B12-binding_domain_containing"/>
    <property type="match status" value="1"/>
</dbReference>
<dbReference type="PANTHER" id="PTHR43409:SF3">
    <property type="entry name" value="HYPOTHETICAL METHYLTRANSFERASE"/>
    <property type="match status" value="1"/>
</dbReference>
<evidence type="ECO:0000313" key="8">
    <source>
        <dbReference type="Proteomes" id="UP000001935"/>
    </source>
</evidence>
<comment type="cofactor">
    <cofactor evidence="1">
        <name>[4Fe-4S] cluster</name>
        <dbReference type="ChEBI" id="CHEBI:49883"/>
    </cofactor>
</comment>
<evidence type="ECO:0000256" key="5">
    <source>
        <dbReference type="ARBA" id="ARBA00023014"/>
    </source>
</evidence>
<dbReference type="InterPro" id="IPR051198">
    <property type="entry name" value="BchE-like"/>
</dbReference>
<evidence type="ECO:0000313" key="7">
    <source>
        <dbReference type="EMBL" id="ABC82665.1"/>
    </source>
</evidence>
<dbReference type="Gene3D" id="3.40.50.280">
    <property type="entry name" value="Cobalamin-binding domain"/>
    <property type="match status" value="1"/>
</dbReference>
<dbReference type="InterPro" id="IPR034530">
    <property type="entry name" value="HpnP-like"/>
</dbReference>
<dbReference type="Pfam" id="PF02310">
    <property type="entry name" value="B12-binding"/>
    <property type="match status" value="1"/>
</dbReference>
<dbReference type="Proteomes" id="UP000001935">
    <property type="component" value="Chromosome"/>
</dbReference>
<dbReference type="GO" id="GO:0046872">
    <property type="term" value="F:metal ion binding"/>
    <property type="evidence" value="ECO:0007669"/>
    <property type="project" value="UniProtKB-KW"/>
</dbReference>
<dbReference type="EMBL" id="CP000251">
    <property type="protein sequence ID" value="ABC82665.1"/>
    <property type="molecule type" value="Genomic_DNA"/>
</dbReference>
<evidence type="ECO:0000256" key="2">
    <source>
        <dbReference type="ARBA" id="ARBA00022691"/>
    </source>
</evidence>
<dbReference type="InterPro" id="IPR006638">
    <property type="entry name" value="Elp3/MiaA/NifB-like_rSAM"/>
</dbReference>
<evidence type="ECO:0000256" key="3">
    <source>
        <dbReference type="ARBA" id="ARBA00022723"/>
    </source>
</evidence>
<dbReference type="SFLD" id="SFLDS00029">
    <property type="entry name" value="Radical_SAM"/>
    <property type="match status" value="1"/>
</dbReference>
<sequence>MHPRCGDRPVTRGAHGWRTMRALLVQSRSPRTYWSFEHSLPFIGKAATMPPLGLATLAAHLPDRWELRLRDLEVGPLDDADLLWADAVLVSGMLVQAPSMREVVLRARALGRRTVVGGAGPSSAPERFPEADHVFRGEAEGRLDLLVRALAGDVPAAPRDLSPEGDGRPDLSLARVPRFDLVDLSRYANASLQYSRGCPFHCEFCDIVELFGRVPRVKTPEQVVAELDDLHGRGARGALFFVDDNFVGNRREVARLLPVLRAWQERHGFPFQLCTEASLDLAGAPELVSAMVAAGFQEVFVGIETPSAAALAETGKRQNLRVPAARAVEELTRAGLEVFAGFIVGFDSEGPDIFDRQLELISGLPIPRAMAGVLMALPGTRLWRRLEAEGRLREESAGDNCARPNFVPAMDERALLSGYRRLVEALYAPAAFYARCALVIDQLPVRARAVADAGADEGALAALGRVAWGIGVRSPRRRLFWRLVAHALRRGAGAVPRALALAVIGESLIPYTREVVLPRIDRALAELGARASTPVAGAAAVPGLAG</sequence>
<dbReference type="GO" id="GO:0051539">
    <property type="term" value="F:4 iron, 4 sulfur cluster binding"/>
    <property type="evidence" value="ECO:0007669"/>
    <property type="project" value="UniProtKB-KW"/>
</dbReference>
<dbReference type="AlphaFoldDB" id="Q2IDK7"/>
<organism evidence="7 8">
    <name type="scientific">Anaeromyxobacter dehalogenans (strain 2CP-C)</name>
    <dbReference type="NCBI Taxonomy" id="290397"/>
    <lineage>
        <taxon>Bacteria</taxon>
        <taxon>Pseudomonadati</taxon>
        <taxon>Myxococcota</taxon>
        <taxon>Myxococcia</taxon>
        <taxon>Myxococcales</taxon>
        <taxon>Cystobacterineae</taxon>
        <taxon>Anaeromyxobacteraceae</taxon>
        <taxon>Anaeromyxobacter</taxon>
    </lineage>
</organism>
<dbReference type="PANTHER" id="PTHR43409">
    <property type="entry name" value="ANAEROBIC MAGNESIUM-PROTOPORPHYRIN IX MONOMETHYL ESTER CYCLASE-RELATED"/>
    <property type="match status" value="1"/>
</dbReference>
<protein>
    <submittedName>
        <fullName evidence="7">Cobalamin vitamin B12-binding / Radical SAM protein</fullName>
    </submittedName>
</protein>
<dbReference type="STRING" id="290397.Adeh_2895"/>
<dbReference type="GO" id="GO:0003824">
    <property type="term" value="F:catalytic activity"/>
    <property type="evidence" value="ECO:0007669"/>
    <property type="project" value="InterPro"/>
</dbReference>
<dbReference type="GO" id="GO:0031419">
    <property type="term" value="F:cobalamin binding"/>
    <property type="evidence" value="ECO:0007669"/>
    <property type="project" value="InterPro"/>
</dbReference>
<accession>Q2IDK7</accession>
<evidence type="ECO:0000256" key="4">
    <source>
        <dbReference type="ARBA" id="ARBA00023004"/>
    </source>
</evidence>